<dbReference type="EMBL" id="JAIXNE010000001">
    <property type="protein sequence ID" value="MCA6074316.1"/>
    <property type="molecule type" value="Genomic_DNA"/>
</dbReference>
<dbReference type="AlphaFoldDB" id="A0A9X1HLY7"/>
<evidence type="ECO:0000313" key="2">
    <source>
        <dbReference type="EMBL" id="MCA6074316.1"/>
    </source>
</evidence>
<name>A0A9X1HLY7_9BACT</name>
<dbReference type="Pfam" id="PF09603">
    <property type="entry name" value="Fib_succ_major"/>
    <property type="match status" value="1"/>
</dbReference>
<dbReference type="Proteomes" id="UP001139409">
    <property type="component" value="Unassembled WGS sequence"/>
</dbReference>
<dbReference type="InterPro" id="IPR011871">
    <property type="entry name" value="Fib_succ_major"/>
</dbReference>
<evidence type="ECO:0000313" key="3">
    <source>
        <dbReference type="Proteomes" id="UP001139409"/>
    </source>
</evidence>
<accession>A0A9X1HLY7</accession>
<evidence type="ECO:0000259" key="1">
    <source>
        <dbReference type="Pfam" id="PF09603"/>
    </source>
</evidence>
<gene>
    <name evidence="2" type="ORF">LDX50_05520</name>
</gene>
<protein>
    <recommendedName>
        <fullName evidence="1">Fibrobacter succinogenes major paralogous domain-containing protein</fullName>
    </recommendedName>
</protein>
<comment type="caution">
    <text evidence="2">The sequence shown here is derived from an EMBL/GenBank/DDBJ whole genome shotgun (WGS) entry which is preliminary data.</text>
</comment>
<dbReference type="NCBIfam" id="TIGR02145">
    <property type="entry name" value="Fib_succ_major"/>
    <property type="match status" value="1"/>
</dbReference>
<proteinExistence type="predicted"/>
<organism evidence="2 3">
    <name type="scientific">Fulvivirga sedimenti</name>
    <dbReference type="NCBI Taxonomy" id="2879465"/>
    <lineage>
        <taxon>Bacteria</taxon>
        <taxon>Pseudomonadati</taxon>
        <taxon>Bacteroidota</taxon>
        <taxon>Cytophagia</taxon>
        <taxon>Cytophagales</taxon>
        <taxon>Fulvivirgaceae</taxon>
        <taxon>Fulvivirga</taxon>
    </lineage>
</organism>
<feature type="domain" description="Fibrobacter succinogenes major paralogous" evidence="1">
    <location>
        <begin position="314"/>
        <end position="485"/>
    </location>
</feature>
<keyword evidence="3" id="KW-1185">Reference proteome</keyword>
<reference evidence="2" key="1">
    <citation type="submission" date="2021-09" db="EMBL/GenBank/DDBJ databases">
        <title>Fulvivirga sp. isolated from coastal sediment.</title>
        <authorList>
            <person name="Yu H."/>
        </authorList>
    </citation>
    <scope>NUCLEOTIDE SEQUENCE</scope>
    <source>
        <strain evidence="2">1062</strain>
    </source>
</reference>
<sequence length="489" mass="54301">MIISNLLILTWKRGLTNFYVLFILILLASSCSEEEQIIELNPDAGQNYLNIENDGYVVRLDAQAAPSGQKGIWKVLSGENGSFDAIDDPKTFFRGEPGEEYELAWELSSGGNTAYSTIIVSFKPLKPVVITKISGTLHNNISTLLLAEPARFGASGEWEIINGQGARLETTDTDEVLFIGKELQPYTVRWTLTYGSKKEFTDLAFSTDELRADAGEDQLDVKTDTDKLSKFHTLDAYLPPGASGEWNIISGETGKLHSAASPAALFEGVTDSIYTLAWQIAIDEYTATDTLQLRFRGKWGMWTDERDGQSYRFVELNGLEWMAENYNNAIQPGEGSWYYGYAERAVTNDGYPLDSEADRKKYGRLYSFYAARDQAPEGWRLPTAEEFGQLITSQGGVLYAKEKLVEGGDSGLELNYPGILEFSSGADPAFRNVFSGQDRSGLFWTQSVNENNGYGIVYSINQSGGQVDPIVAQVVYYALSVRYVREAQN</sequence>
<dbReference type="RefSeq" id="WP_225697411.1">
    <property type="nucleotide sequence ID" value="NZ_JAIXNE010000001.1"/>
</dbReference>